<sequence>MPPVTRLGDIALGHSCYPPSPTIEASSNVFANSIAVHRLGDKIQPHACPGTPPHGRNSSSGSASVFTNSKATCSIGDAVNCGGIIAQGSNNVFRG</sequence>
<evidence type="ECO:0000313" key="1">
    <source>
        <dbReference type="EMBL" id="ANH51283.1"/>
    </source>
</evidence>
<name>A0A1B0XVZ2_9CAUD</name>
<dbReference type="Gene3D" id="2.60.200.60">
    <property type="match status" value="1"/>
</dbReference>
<dbReference type="Proteomes" id="UP000221511">
    <property type="component" value="Segment"/>
</dbReference>
<evidence type="ECO:0000313" key="2">
    <source>
        <dbReference type="Proteomes" id="UP000221511"/>
    </source>
</evidence>
<reference evidence="1 2" key="1">
    <citation type="submission" date="2016-05" db="EMBL/GenBank/DDBJ databases">
        <title>Campylobacter bacteriophages isolated in Slovenia.</title>
        <authorList>
            <person name="Janez N."/>
            <person name="Peterka M."/>
            <person name="Accetto T."/>
        </authorList>
    </citation>
    <scope>NUCLEOTIDE SEQUENCE [LARGE SCALE GENOMIC DNA]</scope>
</reference>
<dbReference type="CDD" id="cd14737">
    <property type="entry name" value="PAAR_1"/>
    <property type="match status" value="1"/>
</dbReference>
<organism evidence="1 2">
    <name type="scientific">Campylobacter phage PC5</name>
    <dbReference type="NCBI Taxonomy" id="1541690"/>
    <lineage>
        <taxon>Viruses</taxon>
        <taxon>Duplodnaviria</taxon>
        <taxon>Heunggongvirae</taxon>
        <taxon>Uroviricota</taxon>
        <taxon>Caudoviricetes</taxon>
        <taxon>Connertonviridae</taxon>
        <taxon>Fletchervirus</taxon>
        <taxon>Fletchervirus PC5</taxon>
    </lineage>
</organism>
<accession>A0A1B0XVZ2</accession>
<protein>
    <recommendedName>
        <fullName evidence="3">PaaR repeat-containing protein</fullName>
    </recommendedName>
</protein>
<dbReference type="Pfam" id="PF05488">
    <property type="entry name" value="PAAR_motif"/>
    <property type="match status" value="1"/>
</dbReference>
<evidence type="ECO:0008006" key="3">
    <source>
        <dbReference type="Google" id="ProtNLM"/>
    </source>
</evidence>
<gene>
    <name evidence="1" type="ORF">PC5_00164</name>
</gene>
<dbReference type="InterPro" id="IPR008727">
    <property type="entry name" value="PAAR_motif"/>
</dbReference>
<keyword evidence="2" id="KW-1185">Reference proteome</keyword>
<dbReference type="EMBL" id="KX229736">
    <property type="protein sequence ID" value="ANH51283.1"/>
    <property type="molecule type" value="Genomic_DNA"/>
</dbReference>
<proteinExistence type="predicted"/>